<proteinExistence type="predicted"/>
<evidence type="ECO:0000313" key="1">
    <source>
        <dbReference type="EMBL" id="KAJ0981147.1"/>
    </source>
</evidence>
<organism evidence="1 2">
    <name type="scientific">Dioscorea zingiberensis</name>
    <dbReference type="NCBI Taxonomy" id="325984"/>
    <lineage>
        <taxon>Eukaryota</taxon>
        <taxon>Viridiplantae</taxon>
        <taxon>Streptophyta</taxon>
        <taxon>Embryophyta</taxon>
        <taxon>Tracheophyta</taxon>
        <taxon>Spermatophyta</taxon>
        <taxon>Magnoliopsida</taxon>
        <taxon>Liliopsida</taxon>
        <taxon>Dioscoreales</taxon>
        <taxon>Dioscoreaceae</taxon>
        <taxon>Dioscorea</taxon>
    </lineage>
</organism>
<reference evidence="1" key="2">
    <citation type="journal article" date="2022" name="Hortic Res">
        <title>The genome of Dioscorea zingiberensis sheds light on the biosynthesis, origin and evolution of the medicinally important diosgenin saponins.</title>
        <authorList>
            <person name="Li Y."/>
            <person name="Tan C."/>
            <person name="Li Z."/>
            <person name="Guo J."/>
            <person name="Li S."/>
            <person name="Chen X."/>
            <person name="Wang C."/>
            <person name="Dai X."/>
            <person name="Yang H."/>
            <person name="Song W."/>
            <person name="Hou L."/>
            <person name="Xu J."/>
            <person name="Tong Z."/>
            <person name="Xu A."/>
            <person name="Yuan X."/>
            <person name="Wang W."/>
            <person name="Yang Q."/>
            <person name="Chen L."/>
            <person name="Sun Z."/>
            <person name="Wang K."/>
            <person name="Pan B."/>
            <person name="Chen J."/>
            <person name="Bao Y."/>
            <person name="Liu F."/>
            <person name="Qi X."/>
            <person name="Gang D.R."/>
            <person name="Wen J."/>
            <person name="Li J."/>
        </authorList>
    </citation>
    <scope>NUCLEOTIDE SEQUENCE</scope>
    <source>
        <strain evidence="1">Dzin_1.0</strain>
    </source>
</reference>
<accession>A0A9D5CYP6</accession>
<dbReference type="AlphaFoldDB" id="A0A9D5CYP6"/>
<name>A0A9D5CYP6_9LILI</name>
<comment type="caution">
    <text evidence="1">The sequence shown here is derived from an EMBL/GenBank/DDBJ whole genome shotgun (WGS) entry which is preliminary data.</text>
</comment>
<dbReference type="OrthoDB" id="419768at2759"/>
<gene>
    <name evidence="1" type="ORF">J5N97_009402</name>
</gene>
<dbReference type="EMBL" id="JAGGNH010000002">
    <property type="protein sequence ID" value="KAJ0981147.1"/>
    <property type="molecule type" value="Genomic_DNA"/>
</dbReference>
<reference evidence="1" key="1">
    <citation type="submission" date="2021-03" db="EMBL/GenBank/DDBJ databases">
        <authorList>
            <person name="Li Z."/>
            <person name="Yang C."/>
        </authorList>
    </citation>
    <scope>NUCLEOTIDE SEQUENCE</scope>
    <source>
        <strain evidence="1">Dzin_1.0</strain>
        <tissue evidence="1">Leaf</tissue>
    </source>
</reference>
<dbReference type="Proteomes" id="UP001085076">
    <property type="component" value="Miscellaneous, Linkage group lg02"/>
</dbReference>
<evidence type="ECO:0000313" key="2">
    <source>
        <dbReference type="Proteomes" id="UP001085076"/>
    </source>
</evidence>
<keyword evidence="2" id="KW-1185">Reference proteome</keyword>
<sequence length="146" mass="15944">MSFSLSPTSSPSPPLSVSVSLLLRSALLPTGKGSTIDLLRLVSLPGPHLFRDTTLPVTLTGPHVLHSLLLSPLSETLDTSSLAFSRSDSYLSPRRSPSRNKSFKFQVHNVGATDHHQKLILRIMDEGLMTYCGEIRVGVKFTMKIC</sequence>
<protein>
    <submittedName>
        <fullName evidence="1">Uncharacterized protein</fullName>
    </submittedName>
</protein>